<accession>A0A8D8WFR4</accession>
<keyword evidence="3" id="KW-0963">Cytoplasm</keyword>
<dbReference type="FunFam" id="1.20.58.1770:FF:000001">
    <property type="entry name" value="C-Jun-amino-terminal kinase-interacting protein 3 isoform X1"/>
    <property type="match status" value="1"/>
</dbReference>
<evidence type="ECO:0000259" key="13">
    <source>
        <dbReference type="PROSITE" id="PS51777"/>
    </source>
</evidence>
<evidence type="ECO:0000256" key="4">
    <source>
        <dbReference type="ARBA" id="ARBA00022553"/>
    </source>
</evidence>
<dbReference type="Gene3D" id="1.20.5.1000">
    <property type="entry name" value="arf6 gtpase in complex with a specific effector, jip4"/>
    <property type="match status" value="1"/>
</dbReference>
<protein>
    <recommendedName>
        <fullName evidence="8">JNK-interacting protein 3</fullName>
    </recommendedName>
    <alternativeName>
        <fullName evidence="9">Protein sunday driver</fullName>
    </alternativeName>
</protein>
<evidence type="ECO:0000256" key="2">
    <source>
        <dbReference type="ARBA" id="ARBA00009866"/>
    </source>
</evidence>
<feature type="compositionally biased region" description="Acidic residues" evidence="11">
    <location>
        <begin position="758"/>
        <end position="772"/>
    </location>
</feature>
<reference evidence="14" key="1">
    <citation type="submission" date="2021-05" db="EMBL/GenBank/DDBJ databases">
        <authorList>
            <person name="Alioto T."/>
            <person name="Alioto T."/>
            <person name="Gomez Garrido J."/>
        </authorList>
    </citation>
    <scope>NUCLEOTIDE SEQUENCE</scope>
</reference>
<dbReference type="InterPro" id="IPR032486">
    <property type="entry name" value="JIP_LZII"/>
</dbReference>
<sequence length="783" mass="88334">MELDEEIVYGTHDDSHIVMSEKVQSLAGSIYQEFEKMITKYDEEVVKDLMPLVVNVLESLDLAFTENQEHEVELELLREDNEQLVTQYEREKQLRKAADQKLFQIEDALEDDKKELNSKIESLESIVRMLELKSKNASDHVYRLEEKEAELKKEYSILHERYTELLKTHMEYIERTKLMMGSSTSDRMDSRPPRLPSMGIGHMNSRSSGPVSFGFQSLENATNANNLKCITSPGAEYPPIAASPDSTHSNISLRNELGPNEDISLRDPTDEDHSYREQSERGWSETLGSVSKDVSPDQDISEDMPPPPIPSTPAGKSTTKREQRSGNTLYQELSFQDNDTMGDLEDGPEVTGNWVHPGEYASSEVSSDDDDLGYKRSSQPSSVNDNFFGMGKEIENLIMENNELLATKNALNIVKDDLIIKVDELTSELEIVRDEMKSLTSFKAKLKDRLTELEEELRRTREEADRNVKANKSDDEEDIPMAQRKRFTRVEMARVLMERNQYKERFMELQEAVRWTEMVRATRHETEFDKKNRLSVWKFFGNLFSGSGDGRGGSSGMGVGRKNLPYGDVRYNAPSHHVSPALDTIRKRNFQERKRGLDHIESGDLCSEKIATRRANERREQYRQVRAHVRKDDGRLQAYGWSLPAKLTSTPPVHVPPPSSSSGQVPVPVPVYCRPLTEKEPGMKIWCAAGVNLSGGRTSDGGAIVGASVFYSDPRTGSPSLLEGTVANHNSSNKTDEEEEEEVTAASPEPSVHTENVPEPDDQTSDNSELSESEMGGDTSNSF</sequence>
<dbReference type="Pfam" id="PF16471">
    <property type="entry name" value="JIP_LZII"/>
    <property type="match status" value="1"/>
</dbReference>
<evidence type="ECO:0000259" key="12">
    <source>
        <dbReference type="PROSITE" id="PS51776"/>
    </source>
</evidence>
<comment type="subunit">
    <text evidence="7">Forms homo- and heterooligomeric complexes. Binds the TPR motif-containing C-terminal of kinesin light chain, Klc. Pre-assembled syd scaffolding complexes are then transported as a cargo of kinesin, to the required subcellular location.</text>
</comment>
<evidence type="ECO:0000256" key="8">
    <source>
        <dbReference type="ARBA" id="ARBA00069747"/>
    </source>
</evidence>
<dbReference type="Gene3D" id="1.20.58.1770">
    <property type="match status" value="1"/>
</dbReference>
<dbReference type="GO" id="GO:0019894">
    <property type="term" value="F:kinesin binding"/>
    <property type="evidence" value="ECO:0007669"/>
    <property type="project" value="TreeGrafter"/>
</dbReference>
<evidence type="ECO:0000256" key="6">
    <source>
        <dbReference type="ARBA" id="ARBA00059054"/>
    </source>
</evidence>
<feature type="domain" description="RH2" evidence="13">
    <location>
        <begin position="484"/>
        <end position="554"/>
    </location>
</feature>
<dbReference type="InterPro" id="IPR039911">
    <property type="entry name" value="JIP3/JIP4"/>
</dbReference>
<feature type="region of interest" description="Disordered" evidence="11">
    <location>
        <begin position="238"/>
        <end position="380"/>
    </location>
</feature>
<dbReference type="GO" id="GO:0005078">
    <property type="term" value="F:MAP-kinase scaffold activity"/>
    <property type="evidence" value="ECO:0007669"/>
    <property type="project" value="InterPro"/>
</dbReference>
<dbReference type="FunFam" id="1.20.5.1000:FF:000001">
    <property type="entry name" value="C-Jun-amino-terminal kinase-interacting protein 3 isoform X2"/>
    <property type="match status" value="1"/>
</dbReference>
<dbReference type="PROSITE" id="PS51777">
    <property type="entry name" value="RH2"/>
    <property type="match status" value="1"/>
</dbReference>
<dbReference type="GO" id="GO:0030159">
    <property type="term" value="F:signaling receptor complex adaptor activity"/>
    <property type="evidence" value="ECO:0007669"/>
    <property type="project" value="TreeGrafter"/>
</dbReference>
<feature type="compositionally biased region" description="Basic and acidic residues" evidence="11">
    <location>
        <begin position="457"/>
        <end position="473"/>
    </location>
</feature>
<dbReference type="GO" id="GO:0016192">
    <property type="term" value="P:vesicle-mediated transport"/>
    <property type="evidence" value="ECO:0007669"/>
    <property type="project" value="TreeGrafter"/>
</dbReference>
<feature type="compositionally biased region" description="Polar residues" evidence="11">
    <location>
        <begin position="325"/>
        <end position="339"/>
    </location>
</feature>
<dbReference type="PROSITE" id="PS51776">
    <property type="entry name" value="RH1"/>
    <property type="match status" value="1"/>
</dbReference>
<organism evidence="14">
    <name type="scientific">Cacopsylla melanoneura</name>
    <dbReference type="NCBI Taxonomy" id="428564"/>
    <lineage>
        <taxon>Eukaryota</taxon>
        <taxon>Metazoa</taxon>
        <taxon>Ecdysozoa</taxon>
        <taxon>Arthropoda</taxon>
        <taxon>Hexapoda</taxon>
        <taxon>Insecta</taxon>
        <taxon>Pterygota</taxon>
        <taxon>Neoptera</taxon>
        <taxon>Paraneoptera</taxon>
        <taxon>Hemiptera</taxon>
        <taxon>Sternorrhyncha</taxon>
        <taxon>Psylloidea</taxon>
        <taxon>Psyllidae</taxon>
        <taxon>Psyllinae</taxon>
        <taxon>Cacopsylla</taxon>
    </lineage>
</organism>
<dbReference type="PANTHER" id="PTHR13886:SF4">
    <property type="entry name" value="JNK-INTERACTING PROTEIN 3"/>
    <property type="match status" value="1"/>
</dbReference>
<feature type="coiled-coil region" evidence="10">
    <location>
        <begin position="60"/>
        <end position="133"/>
    </location>
</feature>
<evidence type="ECO:0000256" key="3">
    <source>
        <dbReference type="ARBA" id="ARBA00022490"/>
    </source>
</evidence>
<dbReference type="PANTHER" id="PTHR13886">
    <property type="entry name" value="JNK/SAPK-ASSOCIATED PROTEIN"/>
    <property type="match status" value="1"/>
</dbReference>
<feature type="compositionally biased region" description="Basic and acidic residues" evidence="11">
    <location>
        <begin position="263"/>
        <end position="283"/>
    </location>
</feature>
<proteinExistence type="inferred from homology"/>
<dbReference type="GO" id="GO:0008432">
    <property type="term" value="F:JUN kinase binding"/>
    <property type="evidence" value="ECO:0007669"/>
    <property type="project" value="TreeGrafter"/>
</dbReference>
<dbReference type="InterPro" id="IPR034743">
    <property type="entry name" value="RH1"/>
</dbReference>
<feature type="domain" description="RH1" evidence="12">
    <location>
        <begin position="6"/>
        <end position="94"/>
    </location>
</feature>
<feature type="region of interest" description="Disordered" evidence="11">
    <location>
        <begin position="457"/>
        <end position="476"/>
    </location>
</feature>
<evidence type="ECO:0000256" key="11">
    <source>
        <dbReference type="SAM" id="MobiDB-lite"/>
    </source>
</evidence>
<evidence type="ECO:0000256" key="7">
    <source>
        <dbReference type="ARBA" id="ARBA00064055"/>
    </source>
</evidence>
<feature type="region of interest" description="Disordered" evidence="11">
    <location>
        <begin position="716"/>
        <end position="783"/>
    </location>
</feature>
<dbReference type="AlphaFoldDB" id="A0A8D8WFR4"/>
<evidence type="ECO:0000256" key="10">
    <source>
        <dbReference type="SAM" id="Coils"/>
    </source>
</evidence>
<comment type="subcellular location">
    <subcellularLocation>
        <location evidence="1">Cytoplasm</location>
        <location evidence="1">Perinuclear region</location>
    </subcellularLocation>
</comment>
<dbReference type="EMBL" id="HBUF01184446">
    <property type="protein sequence ID" value="CAG6656269.1"/>
    <property type="molecule type" value="Transcribed_RNA"/>
</dbReference>
<comment type="similarity">
    <text evidence="2">Belongs to the JIP scaffold family.</text>
</comment>
<comment type="function">
    <text evidence="6">The JNK-interacting protein (JIP) group of scaffold proteins selectively mediates JNK-signaling by aggregating specific components of the MAPK cascade to form a functional JNK signaling module. May function as a regulator of vesicle transport, through interactions with the JNK-signaling components and motor proteins. Syd is required for efficient kinesin-I mediated axonal transport.</text>
</comment>
<evidence type="ECO:0000256" key="9">
    <source>
        <dbReference type="ARBA" id="ARBA00082388"/>
    </source>
</evidence>
<feature type="compositionally biased region" description="Polar residues" evidence="11">
    <location>
        <begin position="244"/>
        <end position="253"/>
    </location>
</feature>
<keyword evidence="5 10" id="KW-0175">Coiled coil</keyword>
<dbReference type="Pfam" id="PF09744">
    <property type="entry name" value="RH1"/>
    <property type="match status" value="1"/>
</dbReference>
<name>A0A8D8WFR4_9HEMI</name>
<evidence type="ECO:0000313" key="14">
    <source>
        <dbReference type="EMBL" id="CAG6656269.1"/>
    </source>
</evidence>
<dbReference type="GO" id="GO:0048471">
    <property type="term" value="C:perinuclear region of cytoplasm"/>
    <property type="evidence" value="ECO:0007669"/>
    <property type="project" value="UniProtKB-SubCell"/>
</dbReference>
<evidence type="ECO:0000256" key="1">
    <source>
        <dbReference type="ARBA" id="ARBA00004556"/>
    </source>
</evidence>
<dbReference type="InterPro" id="IPR034744">
    <property type="entry name" value="RH2"/>
</dbReference>
<evidence type="ECO:0000256" key="5">
    <source>
        <dbReference type="ARBA" id="ARBA00023054"/>
    </source>
</evidence>
<keyword evidence="4" id="KW-0597">Phosphoprotein</keyword>